<evidence type="ECO:0000313" key="2">
    <source>
        <dbReference type="EMBL" id="VBB16545.1"/>
    </source>
</evidence>
<dbReference type="GeneID" id="71059164"/>
<name>A0AAJ5NDL9_9BURK</name>
<dbReference type="PANTHER" id="PTHR45180:SF1">
    <property type="entry name" value="OS01G0307686 PROTEIN"/>
    <property type="match status" value="1"/>
</dbReference>
<proteinExistence type="predicted"/>
<dbReference type="SUPFAM" id="SSF53335">
    <property type="entry name" value="S-adenosyl-L-methionine-dependent methyltransferases"/>
    <property type="match status" value="1"/>
</dbReference>
<dbReference type="PANTHER" id="PTHR45180">
    <property type="entry name" value="OS01G0307686 PROTEIN"/>
    <property type="match status" value="1"/>
</dbReference>
<dbReference type="InterPro" id="IPR013216">
    <property type="entry name" value="Methyltransf_11"/>
</dbReference>
<dbReference type="Pfam" id="PF08241">
    <property type="entry name" value="Methyltransf_11"/>
    <property type="match status" value="1"/>
</dbReference>
<organism evidence="2 3">
    <name type="scientific">Burkholderia stabilis</name>
    <dbReference type="NCBI Taxonomy" id="95485"/>
    <lineage>
        <taxon>Bacteria</taxon>
        <taxon>Pseudomonadati</taxon>
        <taxon>Pseudomonadota</taxon>
        <taxon>Betaproteobacteria</taxon>
        <taxon>Burkholderiales</taxon>
        <taxon>Burkholderiaceae</taxon>
        <taxon>Burkholderia</taxon>
        <taxon>Burkholderia cepacia complex</taxon>
    </lineage>
</organism>
<evidence type="ECO:0000259" key="1">
    <source>
        <dbReference type="Pfam" id="PF08241"/>
    </source>
</evidence>
<keyword evidence="3" id="KW-1185">Reference proteome</keyword>
<dbReference type="Gene3D" id="3.40.50.150">
    <property type="entry name" value="Vaccinia Virus protein VP39"/>
    <property type="match status" value="1"/>
</dbReference>
<dbReference type="InterPro" id="IPR029063">
    <property type="entry name" value="SAM-dependent_MTases_sf"/>
</dbReference>
<keyword evidence="2" id="KW-0808">Transferase</keyword>
<dbReference type="CDD" id="cd02440">
    <property type="entry name" value="AdoMet_MTases"/>
    <property type="match status" value="1"/>
</dbReference>
<reference evidence="2 3" key="1">
    <citation type="submission" date="2017-11" db="EMBL/GenBank/DDBJ databases">
        <authorList>
            <person name="Seth-Smith MB H."/>
        </authorList>
    </citation>
    <scope>NUCLEOTIDE SEQUENCE [LARGE SCALE GENOMIC DNA]</scope>
    <source>
        <strain evidence="2">E</strain>
    </source>
</reference>
<sequence length="247" mass="27695">MTRDLFSALSHTYRRYRPTYGDGIFTFLAATAPSRLAAWDCACGSGQATVNLAMNFDQVVATDISEQQLALAPRLANVRYRAEPAERVSLPTGSVDLTFVGQALHWFDIPLFYDEVRRISRPKALLAVASYNLLRIEPGIDALVSHLYSDILGKYWAPERGLVETGYASIPFPFAHVCAPAFQMVAQWTLPHLTGYLESWSASNAYMTECGENPVDSIRMDLARRWGHPRQVRQIIWPLTLLIGTTR</sequence>
<dbReference type="AlphaFoldDB" id="A0AAJ5NDL9"/>
<evidence type="ECO:0000313" key="3">
    <source>
        <dbReference type="Proteomes" id="UP000268684"/>
    </source>
</evidence>
<feature type="domain" description="Methyltransferase type 11" evidence="1">
    <location>
        <begin position="40"/>
        <end position="127"/>
    </location>
</feature>
<dbReference type="GO" id="GO:0008757">
    <property type="term" value="F:S-adenosylmethionine-dependent methyltransferase activity"/>
    <property type="evidence" value="ECO:0007669"/>
    <property type="project" value="InterPro"/>
</dbReference>
<gene>
    <name evidence="2" type="ORF">BSTAB16_6752</name>
</gene>
<protein>
    <submittedName>
        <fullName evidence="2">SAM-dependent Methyltransferase</fullName>
    </submittedName>
</protein>
<dbReference type="Proteomes" id="UP000268684">
    <property type="component" value="Chromosome III"/>
</dbReference>
<dbReference type="EMBL" id="LR025744">
    <property type="protein sequence ID" value="VBB16545.1"/>
    <property type="molecule type" value="Genomic_DNA"/>
</dbReference>
<accession>A0AAJ5NDL9</accession>
<dbReference type="GO" id="GO:0032259">
    <property type="term" value="P:methylation"/>
    <property type="evidence" value="ECO:0007669"/>
    <property type="project" value="UniProtKB-KW"/>
</dbReference>
<keyword evidence="2" id="KW-0489">Methyltransferase</keyword>
<dbReference type="RefSeq" id="WP_122172798.1">
    <property type="nucleotide sequence ID" value="NZ_LR025744.1"/>
</dbReference>